<sequence>MLNFKNFKNFTGNTRNASTVEEIDVFFNYLKKYLQSCLKGEEKEAEKLLSKAGRVICDLNSKCRKETGNYFLTGILNVCDNKQLENLMGCFLLEVIKSEKMLNDDIQVFKKVI</sequence>
<name>A0A173U956_ANAHA</name>
<gene>
    <name evidence="1" type="ORF">ERS852425_02675</name>
</gene>
<protein>
    <submittedName>
        <fullName evidence="1">Uncharacterized protein</fullName>
    </submittedName>
</protein>
<reference evidence="1 2" key="1">
    <citation type="submission" date="2015-09" db="EMBL/GenBank/DDBJ databases">
        <authorList>
            <consortium name="Pathogen Informatics"/>
        </authorList>
    </citation>
    <scope>NUCLEOTIDE SEQUENCE [LARGE SCALE GENOMIC DNA]</scope>
    <source>
        <strain evidence="1 2">2789STDY5608868</strain>
    </source>
</reference>
<proteinExistence type="predicted"/>
<evidence type="ECO:0000313" key="1">
    <source>
        <dbReference type="EMBL" id="CUN10896.1"/>
    </source>
</evidence>
<organism evidence="1 2">
    <name type="scientific">Anaerostipes hadrus</name>
    <dbReference type="NCBI Taxonomy" id="649756"/>
    <lineage>
        <taxon>Bacteria</taxon>
        <taxon>Bacillati</taxon>
        <taxon>Bacillota</taxon>
        <taxon>Clostridia</taxon>
        <taxon>Lachnospirales</taxon>
        <taxon>Lachnospiraceae</taxon>
        <taxon>Anaerostipes</taxon>
    </lineage>
</organism>
<dbReference type="Proteomes" id="UP000095598">
    <property type="component" value="Unassembled WGS sequence"/>
</dbReference>
<dbReference type="AlphaFoldDB" id="A0A173U956"/>
<evidence type="ECO:0000313" key="2">
    <source>
        <dbReference type="Proteomes" id="UP000095598"/>
    </source>
</evidence>
<dbReference type="RefSeq" id="WP_044925183.1">
    <property type="nucleotide sequence ID" value="NZ_CYXT01000023.1"/>
</dbReference>
<accession>A0A173U956</accession>
<dbReference type="EMBL" id="CYXT01000023">
    <property type="protein sequence ID" value="CUN10896.1"/>
    <property type="molecule type" value="Genomic_DNA"/>
</dbReference>